<keyword evidence="4" id="KW-1185">Reference proteome</keyword>
<dbReference type="GO" id="GO:0008270">
    <property type="term" value="F:zinc ion binding"/>
    <property type="evidence" value="ECO:0007669"/>
    <property type="project" value="UniProtKB-KW"/>
</dbReference>
<sequence>MQPLSRAIDIVVDSIFFFSFSISRNSLNVLSKESLNSWNSALPAVSFPWSEVLLSESKHSAHKNLMEDRIAQMLIGHNPPFLVKNLIKHTRIACKNPIESECSYFCIQDNELTREMSIKAFIHNRNTTISRTIRMNEPIVTFSCFDEIHLFLYYIPNQNLQIQAINENQDQEGETTNNITSFKKDNKCHVFYTKINCCRNWDRKQLKAVELDFISRSNNYINIPISISNARKPNDCHYNVCQETSSNTYTILMESQCIIFPCFQCPLCFRLFRNPSVMKYHINYLHINYELGREGKNISLKKIQENVFANSHPIESDTDTHPSMHGIEFYSKTFFDEYTSSGEDSVKNYIDFYADICIESESKGNYNVNKKTSSPIKDTVGNLVNDKVKCKNYLTERLLVIAIFNAKYTGKKEGITAYLLQLKPLSKETKGQKQFKPIPNFFLTPIFEDTVFLNQKYLKKTTISFMRKRKTKLLEYCLQNYGLLIEREFDTLNYSSMLSKHLNLRIKEHLFTLALSPKMYKLMKAWNSVYIENLNLEKALYEIVSSYGMIDEIIEFIELLYTRGLLNSEEIMKILNKIQ</sequence>
<dbReference type="InParanoid" id="L2GQ34"/>
<reference evidence="4" key="1">
    <citation type="submission" date="2011-05" db="EMBL/GenBank/DDBJ databases">
        <title>The genome sequence of Vittaforma corneae strain ATCC 50505.</title>
        <authorList>
            <consortium name="The Broad Institute Genome Sequencing Platform"/>
            <person name="Cuomo C."/>
            <person name="Didier E."/>
            <person name="Bowers L."/>
            <person name="Young S.K."/>
            <person name="Zeng Q."/>
            <person name="Gargeya S."/>
            <person name="Fitzgerald M."/>
            <person name="Haas B."/>
            <person name="Abouelleil A."/>
            <person name="Alvarado L."/>
            <person name="Arachchi H.M."/>
            <person name="Berlin A."/>
            <person name="Chapman S.B."/>
            <person name="Gearin G."/>
            <person name="Goldberg J."/>
            <person name="Griggs A."/>
            <person name="Gujja S."/>
            <person name="Hansen M."/>
            <person name="Heiman D."/>
            <person name="Howarth C."/>
            <person name="Larimer J."/>
            <person name="Lui A."/>
            <person name="MacDonald P.J.P."/>
            <person name="McCowen C."/>
            <person name="Montmayeur A."/>
            <person name="Murphy C."/>
            <person name="Neiman D."/>
            <person name="Pearson M."/>
            <person name="Priest M."/>
            <person name="Roberts A."/>
            <person name="Saif S."/>
            <person name="Shea T."/>
            <person name="Sisk P."/>
            <person name="Stolte C."/>
            <person name="Sykes S."/>
            <person name="Wortman J."/>
            <person name="Nusbaum C."/>
            <person name="Birren B."/>
        </authorList>
    </citation>
    <scope>NUCLEOTIDE SEQUENCE [LARGE SCALE GENOMIC DNA]</scope>
    <source>
        <strain evidence="4">ATCC 50505</strain>
    </source>
</reference>
<dbReference type="PROSITE" id="PS00028">
    <property type="entry name" value="ZINC_FINGER_C2H2_1"/>
    <property type="match status" value="1"/>
</dbReference>
<dbReference type="OrthoDB" id="2196244at2759"/>
<gene>
    <name evidence="3" type="ORF">VICG_00337</name>
</gene>
<feature type="domain" description="C2H2-type" evidence="2">
    <location>
        <begin position="263"/>
        <end position="291"/>
    </location>
</feature>
<dbReference type="AlphaFoldDB" id="L2GQ34"/>
<name>L2GQ34_VITCO</name>
<proteinExistence type="predicted"/>
<dbReference type="GeneID" id="19881055"/>
<evidence type="ECO:0000259" key="2">
    <source>
        <dbReference type="PROSITE" id="PS50157"/>
    </source>
</evidence>
<dbReference type="OMA" id="HTRIACK"/>
<keyword evidence="1" id="KW-0863">Zinc-finger</keyword>
<dbReference type="HOGENOM" id="CLU_471087_0_0_1"/>
<keyword evidence="1" id="KW-0862">Zinc</keyword>
<evidence type="ECO:0000313" key="3">
    <source>
        <dbReference type="EMBL" id="ELA42585.1"/>
    </source>
</evidence>
<protein>
    <recommendedName>
        <fullName evidence="2">C2H2-type domain-containing protein</fullName>
    </recommendedName>
</protein>
<dbReference type="InterPro" id="IPR013087">
    <property type="entry name" value="Znf_C2H2_type"/>
</dbReference>
<dbReference type="RefSeq" id="XP_007603790.1">
    <property type="nucleotide sequence ID" value="XM_007603728.1"/>
</dbReference>
<dbReference type="EMBL" id="JH370131">
    <property type="protein sequence ID" value="ELA42585.1"/>
    <property type="molecule type" value="Genomic_DNA"/>
</dbReference>
<keyword evidence="1" id="KW-0479">Metal-binding</keyword>
<evidence type="ECO:0000313" key="4">
    <source>
        <dbReference type="Proteomes" id="UP000011082"/>
    </source>
</evidence>
<dbReference type="Proteomes" id="UP000011082">
    <property type="component" value="Unassembled WGS sequence"/>
</dbReference>
<accession>L2GQ34</accession>
<dbReference type="PROSITE" id="PS50157">
    <property type="entry name" value="ZINC_FINGER_C2H2_2"/>
    <property type="match status" value="1"/>
</dbReference>
<dbReference type="VEuPathDB" id="MicrosporidiaDB:VICG_00337"/>
<organism evidence="3 4">
    <name type="scientific">Vittaforma corneae (strain ATCC 50505)</name>
    <name type="common">Microsporidian parasite</name>
    <name type="synonym">Nosema corneum</name>
    <dbReference type="NCBI Taxonomy" id="993615"/>
    <lineage>
        <taxon>Eukaryota</taxon>
        <taxon>Fungi</taxon>
        <taxon>Fungi incertae sedis</taxon>
        <taxon>Microsporidia</taxon>
        <taxon>Nosematidae</taxon>
        <taxon>Vittaforma</taxon>
    </lineage>
</organism>
<evidence type="ECO:0000256" key="1">
    <source>
        <dbReference type="PROSITE-ProRule" id="PRU00042"/>
    </source>
</evidence>